<dbReference type="STRING" id="545619.SAMN04489860_2674"/>
<dbReference type="GO" id="GO:0003959">
    <property type="term" value="F:NADPH dehydrogenase activity"/>
    <property type="evidence" value="ECO:0007669"/>
    <property type="project" value="InterPro"/>
</dbReference>
<dbReference type="PANTHER" id="PTHR43303:SF4">
    <property type="entry name" value="NADPH DEHYDROGENASE C23G7.10C-RELATED"/>
    <property type="match status" value="1"/>
</dbReference>
<name>A0A1H1W0H5_9CELL</name>
<evidence type="ECO:0000256" key="1">
    <source>
        <dbReference type="ARBA" id="ARBA00001917"/>
    </source>
</evidence>
<keyword evidence="3" id="KW-0288">FMN</keyword>
<evidence type="ECO:0000313" key="8">
    <source>
        <dbReference type="Proteomes" id="UP000185663"/>
    </source>
</evidence>
<dbReference type="SUPFAM" id="SSF51395">
    <property type="entry name" value="FMN-linked oxidoreductases"/>
    <property type="match status" value="1"/>
</dbReference>
<feature type="domain" description="NADH:flavin oxidoreductase/NADH oxidase N-terminal" evidence="6">
    <location>
        <begin position="5"/>
        <end position="337"/>
    </location>
</feature>
<dbReference type="InterPro" id="IPR013785">
    <property type="entry name" value="Aldolase_TIM"/>
</dbReference>
<dbReference type="InterPro" id="IPR044152">
    <property type="entry name" value="YqjM-like"/>
</dbReference>
<organism evidence="7 8">
    <name type="scientific">Paraoerskovia marina</name>
    <dbReference type="NCBI Taxonomy" id="545619"/>
    <lineage>
        <taxon>Bacteria</taxon>
        <taxon>Bacillati</taxon>
        <taxon>Actinomycetota</taxon>
        <taxon>Actinomycetes</taxon>
        <taxon>Micrococcales</taxon>
        <taxon>Cellulomonadaceae</taxon>
        <taxon>Paraoerskovia</taxon>
    </lineage>
</organism>
<dbReference type="GO" id="GO:0050661">
    <property type="term" value="F:NADP binding"/>
    <property type="evidence" value="ECO:0007669"/>
    <property type="project" value="InterPro"/>
</dbReference>
<dbReference type="Pfam" id="PF00724">
    <property type="entry name" value="Oxidored_FMN"/>
    <property type="match status" value="1"/>
</dbReference>
<keyword evidence="5" id="KW-0560">Oxidoreductase</keyword>
<evidence type="ECO:0000256" key="4">
    <source>
        <dbReference type="ARBA" id="ARBA00022857"/>
    </source>
</evidence>
<dbReference type="RefSeq" id="WP_083372806.1">
    <property type="nucleotide sequence ID" value="NZ_LT629776.1"/>
</dbReference>
<keyword evidence="8" id="KW-1185">Reference proteome</keyword>
<keyword evidence="2" id="KW-0285">Flavoprotein</keyword>
<evidence type="ECO:0000256" key="2">
    <source>
        <dbReference type="ARBA" id="ARBA00022630"/>
    </source>
</evidence>
<sequence length="356" mass="37764">MTHVLQPLVLRDLTIPNRLWLAPMCQYSAVDGVPGDWHLVHLGARASGGFGLILTEAAAVVPEGRISPQDAGIWNEEQERAWARITDFVHGQGSTIGIQLAHAGRKASTYRPWADARGSVPASDGGWTTLGPSPVPYPGYDDPAEMTEDEIAAVPGQFADAARRAEAAGFDVVEIHAAHGYLLHQFLSPLSNHRTDAYGGTVEGRSRLLVETVDAVRSVWPEGRPVLVRLSATDWTEGGLTVDDVAHVSRVLADHGVDLVDVSSGGNAPATIPVGPGYQVPAARRVREVSGLPVSAVGLITSAQQAEQTLVDGAADAVMVGREALRDPMWPLRVAAELGGDLPAQTQYARAPYAAR</sequence>
<evidence type="ECO:0000256" key="5">
    <source>
        <dbReference type="ARBA" id="ARBA00023002"/>
    </source>
</evidence>
<evidence type="ECO:0000256" key="3">
    <source>
        <dbReference type="ARBA" id="ARBA00022643"/>
    </source>
</evidence>
<dbReference type="AlphaFoldDB" id="A0A1H1W0H5"/>
<dbReference type="eggNOG" id="COG1902">
    <property type="taxonomic scope" value="Bacteria"/>
</dbReference>
<dbReference type="EMBL" id="LT629776">
    <property type="protein sequence ID" value="SDS90594.1"/>
    <property type="molecule type" value="Genomic_DNA"/>
</dbReference>
<reference evidence="7 8" key="1">
    <citation type="submission" date="2016-10" db="EMBL/GenBank/DDBJ databases">
        <authorList>
            <person name="de Groot N.N."/>
        </authorList>
    </citation>
    <scope>NUCLEOTIDE SEQUENCE [LARGE SCALE GENOMIC DNA]</scope>
    <source>
        <strain evidence="7 8">DSM 22126</strain>
    </source>
</reference>
<dbReference type="Gene3D" id="3.20.20.70">
    <property type="entry name" value="Aldolase class I"/>
    <property type="match status" value="1"/>
</dbReference>
<dbReference type="Proteomes" id="UP000185663">
    <property type="component" value="Chromosome I"/>
</dbReference>
<comment type="cofactor">
    <cofactor evidence="1">
        <name>FMN</name>
        <dbReference type="ChEBI" id="CHEBI:58210"/>
    </cofactor>
</comment>
<dbReference type="InterPro" id="IPR001155">
    <property type="entry name" value="OxRdtase_FMN_N"/>
</dbReference>
<dbReference type="OrthoDB" id="3169239at2"/>
<gene>
    <name evidence="7" type="ORF">SAMN04489860_2674</name>
</gene>
<evidence type="ECO:0000313" key="7">
    <source>
        <dbReference type="EMBL" id="SDS90594.1"/>
    </source>
</evidence>
<dbReference type="GO" id="GO:0010181">
    <property type="term" value="F:FMN binding"/>
    <property type="evidence" value="ECO:0007669"/>
    <property type="project" value="InterPro"/>
</dbReference>
<proteinExistence type="predicted"/>
<protein>
    <submittedName>
        <fullName evidence="7">2,4-dienoyl-CoA reductase</fullName>
    </submittedName>
</protein>
<accession>A0A1H1W0H5</accession>
<dbReference type="PANTHER" id="PTHR43303">
    <property type="entry name" value="NADPH DEHYDROGENASE C23G7.10C-RELATED"/>
    <property type="match status" value="1"/>
</dbReference>
<dbReference type="CDD" id="cd02932">
    <property type="entry name" value="OYE_YqiM_FMN"/>
    <property type="match status" value="1"/>
</dbReference>
<evidence type="ECO:0000259" key="6">
    <source>
        <dbReference type="Pfam" id="PF00724"/>
    </source>
</evidence>
<keyword evidence="4" id="KW-0521">NADP</keyword>